<name>A0A9D1JT11_9FIRM</name>
<evidence type="ECO:0000313" key="2">
    <source>
        <dbReference type="EMBL" id="HIS64761.1"/>
    </source>
</evidence>
<reference evidence="2" key="2">
    <citation type="journal article" date="2021" name="PeerJ">
        <title>Extensive microbial diversity within the chicken gut microbiome revealed by metagenomics and culture.</title>
        <authorList>
            <person name="Gilroy R."/>
            <person name="Ravi A."/>
            <person name="Getino M."/>
            <person name="Pursley I."/>
            <person name="Horton D.L."/>
            <person name="Alikhan N.F."/>
            <person name="Baker D."/>
            <person name="Gharbi K."/>
            <person name="Hall N."/>
            <person name="Watson M."/>
            <person name="Adriaenssens E.M."/>
            <person name="Foster-Nyarko E."/>
            <person name="Jarju S."/>
            <person name="Secka A."/>
            <person name="Antonio M."/>
            <person name="Oren A."/>
            <person name="Chaudhuri R.R."/>
            <person name="La Ragione R."/>
            <person name="Hildebrand F."/>
            <person name="Pallen M.J."/>
        </authorList>
    </citation>
    <scope>NUCLEOTIDE SEQUENCE</scope>
    <source>
        <strain evidence="2">ChiBcec16-1751</strain>
    </source>
</reference>
<feature type="domain" description="Transcriptional regulator TetR C-terminal Firmicutes type" evidence="1">
    <location>
        <begin position="3"/>
        <end position="82"/>
    </location>
</feature>
<gene>
    <name evidence="2" type="ORF">IAA83_05250</name>
</gene>
<reference evidence="2" key="1">
    <citation type="submission" date="2020-10" db="EMBL/GenBank/DDBJ databases">
        <authorList>
            <person name="Gilroy R."/>
        </authorList>
    </citation>
    <scope>NUCLEOTIDE SEQUENCE</scope>
    <source>
        <strain evidence="2">ChiBcec16-1751</strain>
    </source>
</reference>
<proteinExistence type="predicted"/>
<dbReference type="Pfam" id="PF14278">
    <property type="entry name" value="TetR_C_8"/>
    <property type="match status" value="1"/>
</dbReference>
<comment type="caution">
    <text evidence="2">The sequence shown here is derived from an EMBL/GenBank/DDBJ whole genome shotgun (WGS) entry which is preliminary data.</text>
</comment>
<dbReference type="AlphaFoldDB" id="A0A9D1JT11"/>
<protein>
    <submittedName>
        <fullName evidence="2">TetR family transcriptional regulator C-terminal domain-containing protein</fullName>
    </submittedName>
</protein>
<evidence type="ECO:0000313" key="3">
    <source>
        <dbReference type="Proteomes" id="UP000886741"/>
    </source>
</evidence>
<dbReference type="InterPro" id="IPR039532">
    <property type="entry name" value="TetR_C_Firmicutes"/>
</dbReference>
<dbReference type="EMBL" id="DVJJ01000079">
    <property type="protein sequence ID" value="HIS64761.1"/>
    <property type="molecule type" value="Genomic_DNA"/>
</dbReference>
<evidence type="ECO:0000259" key="1">
    <source>
        <dbReference type="Pfam" id="PF14278"/>
    </source>
</evidence>
<sequence length="86" mass="10003">MLLRLLNSQKREQVESFFVTAMSTCIQQFIIARKPDWKFSHADWTMVLRFYACGMTGVILDLCRKKDVDYKQLSVQLAELLSGNLI</sequence>
<organism evidence="2 3">
    <name type="scientific">Candidatus Avoscillospira avistercoris</name>
    <dbReference type="NCBI Taxonomy" id="2840707"/>
    <lineage>
        <taxon>Bacteria</taxon>
        <taxon>Bacillati</taxon>
        <taxon>Bacillota</taxon>
        <taxon>Clostridia</taxon>
        <taxon>Eubacteriales</taxon>
        <taxon>Oscillospiraceae</taxon>
        <taxon>Oscillospiraceae incertae sedis</taxon>
        <taxon>Candidatus Avoscillospira</taxon>
    </lineage>
</organism>
<accession>A0A9D1JT11</accession>
<dbReference type="Proteomes" id="UP000886741">
    <property type="component" value="Unassembled WGS sequence"/>
</dbReference>